<sequence length="336" mass="38733">MAFFEYISRLIDDPDPVIVTPYGGYANEKSIHAQARVLEDEGIKHTEEDSVFKNLYNSYKRFESDEKEGATVKVSWGNKKTILTSDDEGYIYLDQTHHLDVKHQETLWIPVTYELIEGNTVIYKITSPVMKPSPLADFGVISDLDDTVIETGVSSTFKWQLIVNSFMKHSHKRLPLEGVQEFYNLLHKGITGYNDNPFFYLSNSPWNIHDYLSAFLKKFNFPKGVLLLRDIGFNKIKSKHFTERNKYLKISHILTTYPNMKFILIGDAADLDPDIYIKIAQSFPQQVLSIYIRTVNNTKRTERAKKVIEENTHVKVILTEGSKKAIDHARTNGFIK</sequence>
<protein>
    <submittedName>
        <fullName evidence="2">DUF2183 domain-containing protein</fullName>
    </submittedName>
</protein>
<dbReference type="GO" id="GO:0008195">
    <property type="term" value="F:phosphatidate phosphatase activity"/>
    <property type="evidence" value="ECO:0007669"/>
    <property type="project" value="InterPro"/>
</dbReference>
<evidence type="ECO:0000313" key="2">
    <source>
        <dbReference type="EMBL" id="UOB17589.1"/>
    </source>
</evidence>
<dbReference type="InterPro" id="IPR019236">
    <property type="entry name" value="APP1_cat"/>
</dbReference>
<dbReference type="AlphaFoldDB" id="A0A9E7D391"/>
<proteinExistence type="predicted"/>
<dbReference type="RefSeq" id="WP_255843151.1">
    <property type="nucleotide sequence ID" value="NZ_CP094358.1"/>
</dbReference>
<dbReference type="InterPro" id="IPR052935">
    <property type="entry name" value="Mg2+_PAP"/>
</dbReference>
<reference evidence="2" key="1">
    <citation type="submission" date="2022-03" db="EMBL/GenBank/DDBJ databases">
        <title>Description of Abyssus ytuae gen. nov., sp. nov., a novel member of the family Flavobacteriaceae isolated from the sediment of Mariana Trench.</title>
        <authorList>
            <person name="Zhang J."/>
            <person name="Xu X."/>
        </authorList>
    </citation>
    <scope>NUCLEOTIDE SEQUENCE</scope>
    <source>
        <strain evidence="2">MT3330</strain>
    </source>
</reference>
<gene>
    <name evidence="2" type="ORF">MQE35_17850</name>
</gene>
<organism evidence="2 3">
    <name type="scientific">Abyssalbus ytuae</name>
    <dbReference type="NCBI Taxonomy" id="2926907"/>
    <lineage>
        <taxon>Bacteria</taxon>
        <taxon>Pseudomonadati</taxon>
        <taxon>Bacteroidota</taxon>
        <taxon>Flavobacteriia</taxon>
        <taxon>Flavobacteriales</taxon>
        <taxon>Flavobacteriaceae</taxon>
        <taxon>Abyssalbus</taxon>
    </lineage>
</organism>
<accession>A0A9E7D391</accession>
<dbReference type="Proteomes" id="UP000831290">
    <property type="component" value="Chromosome"/>
</dbReference>
<keyword evidence="3" id="KW-1185">Reference proteome</keyword>
<dbReference type="KEGG" id="fbm:MQE35_17850"/>
<dbReference type="PANTHER" id="PTHR28208">
    <property type="entry name" value="PHOSPHATIDATE PHOSPHATASE APP1"/>
    <property type="match status" value="1"/>
</dbReference>
<dbReference type="Pfam" id="PF09949">
    <property type="entry name" value="APP1_cat"/>
    <property type="match status" value="1"/>
</dbReference>
<dbReference type="PANTHER" id="PTHR28208:SF3">
    <property type="entry name" value="PHOSPHATIDATE PHOSPHATASE APP1"/>
    <property type="match status" value="1"/>
</dbReference>
<feature type="domain" description="Phosphatidate phosphatase APP1 catalytic" evidence="1">
    <location>
        <begin position="138"/>
        <end position="293"/>
    </location>
</feature>
<evidence type="ECO:0000259" key="1">
    <source>
        <dbReference type="Pfam" id="PF09949"/>
    </source>
</evidence>
<dbReference type="EMBL" id="CP094358">
    <property type="protein sequence ID" value="UOB17589.1"/>
    <property type="molecule type" value="Genomic_DNA"/>
</dbReference>
<evidence type="ECO:0000313" key="3">
    <source>
        <dbReference type="Proteomes" id="UP000831290"/>
    </source>
</evidence>
<name>A0A9E7D391_9FLAO</name>